<dbReference type="AlphaFoldDB" id="C3YGU5"/>
<feature type="region of interest" description="Disordered" evidence="5">
    <location>
        <begin position="775"/>
        <end position="878"/>
    </location>
</feature>
<reference evidence="7" key="1">
    <citation type="journal article" date="2008" name="Nature">
        <title>The amphioxus genome and the evolution of the chordate karyotype.</title>
        <authorList>
            <consortium name="US DOE Joint Genome Institute (JGI-PGF)"/>
            <person name="Putnam N.H."/>
            <person name="Butts T."/>
            <person name="Ferrier D.E.K."/>
            <person name="Furlong R.F."/>
            <person name="Hellsten U."/>
            <person name="Kawashima T."/>
            <person name="Robinson-Rechavi M."/>
            <person name="Shoguchi E."/>
            <person name="Terry A."/>
            <person name="Yu J.-K."/>
            <person name="Benito-Gutierrez E.L."/>
            <person name="Dubchak I."/>
            <person name="Garcia-Fernandez J."/>
            <person name="Gibson-Brown J.J."/>
            <person name="Grigoriev I.V."/>
            <person name="Horton A.C."/>
            <person name="de Jong P.J."/>
            <person name="Jurka J."/>
            <person name="Kapitonov V.V."/>
            <person name="Kohara Y."/>
            <person name="Kuroki Y."/>
            <person name="Lindquist E."/>
            <person name="Lucas S."/>
            <person name="Osoegawa K."/>
            <person name="Pennacchio L.A."/>
            <person name="Salamov A.A."/>
            <person name="Satou Y."/>
            <person name="Sauka-Spengler T."/>
            <person name="Schmutz J."/>
            <person name="Shin-I T."/>
            <person name="Toyoda A."/>
            <person name="Bronner-Fraser M."/>
            <person name="Fujiyama A."/>
            <person name="Holland L.Z."/>
            <person name="Holland P.W.H."/>
            <person name="Satoh N."/>
            <person name="Rokhsar D.S."/>
        </authorList>
    </citation>
    <scope>NUCLEOTIDE SEQUENCE [LARGE SCALE GENOMIC DNA]</scope>
    <source>
        <strain evidence="7">S238N-H82</strain>
        <tissue evidence="7">Testes</tissue>
    </source>
</reference>
<evidence type="ECO:0000313" key="7">
    <source>
        <dbReference type="EMBL" id="EEN60416.1"/>
    </source>
</evidence>
<evidence type="ECO:0000256" key="4">
    <source>
        <dbReference type="ARBA" id="ARBA00023180"/>
    </source>
</evidence>
<dbReference type="FunFam" id="3.80.10.10:FF:001164">
    <property type="entry name" value="GH01279p"/>
    <property type="match status" value="1"/>
</dbReference>
<evidence type="ECO:0000256" key="5">
    <source>
        <dbReference type="SAM" id="MobiDB-lite"/>
    </source>
</evidence>
<dbReference type="Gene3D" id="3.80.10.10">
    <property type="entry name" value="Ribonuclease Inhibitor"/>
    <property type="match status" value="3"/>
</dbReference>
<dbReference type="SMART" id="SM00082">
    <property type="entry name" value="LRRCT"/>
    <property type="match status" value="1"/>
</dbReference>
<keyword evidence="4" id="KW-0325">Glycoprotein</keyword>
<keyword evidence="1" id="KW-0433">Leucine-rich repeat</keyword>
<sequence>MDIIIVKSEGRFKLKQQQQHYQGTKMGRRLRHVLIFLLIILKEPELPEAGCRCSISSPCVINRLRRTPETPCCNCDSLGLKSAPQNILKNITFLYLGNNQITSFPQNLPKSIIRLELRFNQITSIQTGALSKLPQLDILDVMYNRITNINPGIFSSHSLLREVILVSNRIKYLKNGAFSNLPKLEYLNLHRNMITSIQPGAFTNVHNLTSLYLDQNQITSIQTGIFTDLPKLIDLILGSNQIQSIQPGSFTNLQRLTDLELEKNQITSIQPGTFSNLPILKYLYLGKNKITSIQTGTFSTLPSLKCLFLNENQISFLPPSVHDMLSAIHSVSIEENPWQCDCGMVPFRLKMNGSASFENEMTCAQPDNFRGQKLKDINPEDLICNETTISTLPLDLRFESTTNCYNVTVTSPSRWYFKRNAGSTARSLNIKSTLTAPLAITPDTSHESSPSFPLPVLVGSICGTGGGIVLIGVIVLTIWCKRRTALPPSGQNSNVIVTDTNTTATVDIHDDQTAQGQSHAGLRKVGNLTHNDILAALKPNAMYAGVVTTPKNSTSTSGHDQTGQGQSHALSEPYIHTPVTVQVSGHRQAGQQAITGSLNNKPTYNTGSTAKLYKVTGPYQAIIRPHTNTTAAVNTVGQGHQYEDMDTQHDQTEQGQSQAITKSYANIAVTAVISGHDQTEQAQATTPSFDARNLAYNQGTFLSQPNRLYTGVGSPPNNPKKESTSPGKPVEENIPGSPNQIESPKDEPLPLPPSRESADTLLAVSEPCAYQILKSPKSTRTGIRQSAKKKALGQPDKPPKEEPDPLPPSRTVDDGLKADSEPHLYEDVDAPPKSPKPIGTGLRKFAKNKTIVTENKNITVKDEPPPPLPPPRKDTVTM</sequence>
<dbReference type="InterPro" id="IPR001611">
    <property type="entry name" value="Leu-rich_rpt"/>
</dbReference>
<keyword evidence="2" id="KW-0732">Signal</keyword>
<dbReference type="Pfam" id="PF13855">
    <property type="entry name" value="LRR_8"/>
    <property type="match status" value="2"/>
</dbReference>
<gene>
    <name evidence="7" type="ORF">BRAFLDRAFT_79291</name>
</gene>
<feature type="domain" description="LRRCT" evidence="6">
    <location>
        <begin position="336"/>
        <end position="385"/>
    </location>
</feature>
<feature type="compositionally biased region" description="Basic and acidic residues" evidence="5">
    <location>
        <begin position="811"/>
        <end position="826"/>
    </location>
</feature>
<dbReference type="InterPro" id="IPR000483">
    <property type="entry name" value="Cys-rich_flank_reg_C"/>
</dbReference>
<dbReference type="PANTHER" id="PTHR45617:SF170">
    <property type="entry name" value="MIP14966P"/>
    <property type="match status" value="1"/>
</dbReference>
<dbReference type="STRING" id="7739.C3YGU5"/>
<dbReference type="InterPro" id="IPR003591">
    <property type="entry name" value="Leu-rich_rpt_typical-subtyp"/>
</dbReference>
<dbReference type="FunFam" id="3.80.10.10:FF:000770">
    <property type="entry name" value="Uncharacterized protein"/>
    <property type="match status" value="1"/>
</dbReference>
<dbReference type="EMBL" id="GG666512">
    <property type="protein sequence ID" value="EEN60416.1"/>
    <property type="molecule type" value="Genomic_DNA"/>
</dbReference>
<keyword evidence="3" id="KW-0677">Repeat</keyword>
<organism>
    <name type="scientific">Branchiostoma floridae</name>
    <name type="common">Florida lancelet</name>
    <name type="synonym">Amphioxus</name>
    <dbReference type="NCBI Taxonomy" id="7739"/>
    <lineage>
        <taxon>Eukaryota</taxon>
        <taxon>Metazoa</taxon>
        <taxon>Chordata</taxon>
        <taxon>Cephalochordata</taxon>
        <taxon>Leptocardii</taxon>
        <taxon>Amphioxiformes</taxon>
        <taxon>Branchiostomatidae</taxon>
        <taxon>Branchiostoma</taxon>
    </lineage>
</organism>
<dbReference type="Pfam" id="PF01463">
    <property type="entry name" value="LRRCT"/>
    <property type="match status" value="1"/>
</dbReference>
<evidence type="ECO:0000256" key="3">
    <source>
        <dbReference type="ARBA" id="ARBA00022737"/>
    </source>
</evidence>
<dbReference type="SMART" id="SM00365">
    <property type="entry name" value="LRR_SD22"/>
    <property type="match status" value="5"/>
</dbReference>
<evidence type="ECO:0000259" key="6">
    <source>
        <dbReference type="SMART" id="SM00082"/>
    </source>
</evidence>
<protein>
    <recommendedName>
        <fullName evidence="6">LRRCT domain-containing protein</fullName>
    </recommendedName>
</protein>
<dbReference type="PROSITE" id="PS51450">
    <property type="entry name" value="LRR"/>
    <property type="match status" value="2"/>
</dbReference>
<name>C3YGU5_BRAFL</name>
<feature type="region of interest" description="Disordered" evidence="5">
    <location>
        <begin position="700"/>
        <end position="756"/>
    </location>
</feature>
<evidence type="ECO:0000256" key="2">
    <source>
        <dbReference type="ARBA" id="ARBA00022729"/>
    </source>
</evidence>
<dbReference type="PANTHER" id="PTHR45617">
    <property type="entry name" value="LEUCINE RICH REPEAT FAMILY PROTEIN"/>
    <property type="match status" value="1"/>
</dbReference>
<feature type="region of interest" description="Disordered" evidence="5">
    <location>
        <begin position="549"/>
        <end position="568"/>
    </location>
</feature>
<dbReference type="InParanoid" id="C3YGU5"/>
<dbReference type="InterPro" id="IPR032675">
    <property type="entry name" value="LRR_dom_sf"/>
</dbReference>
<dbReference type="SUPFAM" id="SSF52058">
    <property type="entry name" value="L domain-like"/>
    <property type="match status" value="1"/>
</dbReference>
<accession>C3YGU5</accession>
<dbReference type="eggNOG" id="KOG0619">
    <property type="taxonomic scope" value="Eukaryota"/>
</dbReference>
<proteinExistence type="predicted"/>
<dbReference type="SMART" id="SM00369">
    <property type="entry name" value="LRR_TYP"/>
    <property type="match status" value="9"/>
</dbReference>
<evidence type="ECO:0000256" key="1">
    <source>
        <dbReference type="ARBA" id="ARBA00022614"/>
    </source>
</evidence>